<protein>
    <recommendedName>
        <fullName evidence="1">Helicase Helix-turn-helix domain-containing protein</fullName>
    </recommendedName>
</protein>
<proteinExistence type="predicted"/>
<evidence type="ECO:0000313" key="3">
    <source>
        <dbReference type="Proteomes" id="UP000003987"/>
    </source>
</evidence>
<dbReference type="Proteomes" id="UP000003987">
    <property type="component" value="Unassembled WGS sequence"/>
</dbReference>
<dbReference type="eggNOG" id="COG4955">
    <property type="taxonomic scope" value="Bacteria"/>
</dbReference>
<organism evidence="2 3">
    <name type="scientific">Limosilactobacillus coleohominis 101-4-CHN</name>
    <dbReference type="NCBI Taxonomy" id="575594"/>
    <lineage>
        <taxon>Bacteria</taxon>
        <taxon>Bacillati</taxon>
        <taxon>Bacillota</taxon>
        <taxon>Bacilli</taxon>
        <taxon>Lactobacillales</taxon>
        <taxon>Lactobacillaceae</taxon>
        <taxon>Limosilactobacillus</taxon>
    </lineage>
</organism>
<dbReference type="EMBL" id="GG698802">
    <property type="protein sequence ID" value="EEU30792.1"/>
    <property type="molecule type" value="Genomic_DNA"/>
</dbReference>
<feature type="domain" description="Helicase Helix-turn-helix" evidence="1">
    <location>
        <begin position="248"/>
        <end position="308"/>
    </location>
</feature>
<dbReference type="OrthoDB" id="2146354at2"/>
<keyword evidence="3" id="KW-1185">Reference proteome</keyword>
<dbReference type="Pfam" id="PF14493">
    <property type="entry name" value="HTH_40"/>
    <property type="match status" value="1"/>
</dbReference>
<gene>
    <name evidence="2" type="ORF">HMPREF0501_00197</name>
</gene>
<reference evidence="2 3" key="1">
    <citation type="submission" date="2009-06" db="EMBL/GenBank/DDBJ databases">
        <title>The Genome Sequence of Lactobacillus coleohominis strain 101-4-CHN.</title>
        <authorList>
            <consortium name="The Broad Institute Genome Sequencing Platform"/>
            <person name="Ward D."/>
            <person name="Young S.K."/>
            <person name="Zeng Q."/>
            <person name="Koehrsen M."/>
            <person name="Alvarado L."/>
            <person name="Berlin A."/>
            <person name="Borenstein D."/>
            <person name="Chen Z."/>
            <person name="Engels R."/>
            <person name="Freedman E."/>
            <person name="Gellesch M."/>
            <person name="Goldberg J."/>
            <person name="Griggs A."/>
            <person name="Gujja S."/>
            <person name="Heiman D."/>
            <person name="Hepburn T."/>
            <person name="Howarth C."/>
            <person name="Jen D."/>
            <person name="Larson L."/>
            <person name="Lewis B."/>
            <person name="Mehta T."/>
            <person name="Park D."/>
            <person name="Pearson M."/>
            <person name="Roberts A."/>
            <person name="Saif S."/>
            <person name="Shea T."/>
            <person name="Shenoy N."/>
            <person name="Sisk P."/>
            <person name="Stolte C."/>
            <person name="Sykes S."/>
            <person name="Walk T."/>
            <person name="White J."/>
            <person name="Yandava C."/>
            <person name="Liu Y."/>
            <person name="Xu Q."/>
            <person name="Lander E."/>
            <person name="Nusbaum C."/>
            <person name="Galagan J."/>
            <person name="Birren B."/>
        </authorList>
    </citation>
    <scope>NUCLEOTIDE SEQUENCE [LARGE SCALE GENOMIC DNA]</scope>
    <source>
        <strain evidence="2 3">101-4-CHN</strain>
    </source>
</reference>
<accession>C7XU31</accession>
<dbReference type="AlphaFoldDB" id="C7XU31"/>
<dbReference type="InterPro" id="IPR029491">
    <property type="entry name" value="Helicase_HTH"/>
</dbReference>
<dbReference type="RefSeq" id="WP_006915936.1">
    <property type="nucleotide sequence ID" value="NZ_GG698802.1"/>
</dbReference>
<dbReference type="STRING" id="575594.HMPREF0501_00197"/>
<evidence type="ECO:0000313" key="2">
    <source>
        <dbReference type="EMBL" id="EEU30792.1"/>
    </source>
</evidence>
<sequence length="344" mass="40426">MDRYLLTMFTDQPRRFRVIENIVRNKRTQANLFWGLNYQLLNWSGSNNQLSRQEFDQWLGSQQRAGSLMIKGNYAWLTNVGMQLKQSCLQSMYQPHNSQWSWLINQQKFADRFLLGVQAASELAHRHRHYVPLNISPTEMVTVRKWLANPQITNQLEIELQMIGQNLARQDNRLAEFFAHRLIGYRTTGWTNQQAQLTLKLSAEEIQILNWDVWLGVAGYLKMHSQCNLYRLMESLISQVPISNSAWQTLQDFQEEVTIQAIARRRHLKVSTVREHLLEAAIIVPQAIDWDRLLPWAIEQQLRDRYSGPVAEWHFKSVTTDSAAEFFSFRLYQIKELQQIHGAI</sequence>
<name>C7XU31_9LACO</name>
<dbReference type="HOGENOM" id="CLU_066169_1_0_9"/>
<evidence type="ECO:0000259" key="1">
    <source>
        <dbReference type="Pfam" id="PF14493"/>
    </source>
</evidence>